<dbReference type="eggNOG" id="COG1503">
    <property type="taxonomic scope" value="Bacteria"/>
</dbReference>
<dbReference type="HOGENOM" id="CLU_2368351_0_0_5"/>
<dbReference type="AlphaFoldDB" id="A8LN48"/>
<protein>
    <submittedName>
        <fullName evidence="1">Uncharacterized protein</fullName>
    </submittedName>
</protein>
<organism evidence="1 2">
    <name type="scientific">Dinoroseobacter shibae (strain DSM 16493 / NCIMB 14021 / DFL 12)</name>
    <dbReference type="NCBI Taxonomy" id="398580"/>
    <lineage>
        <taxon>Bacteria</taxon>
        <taxon>Pseudomonadati</taxon>
        <taxon>Pseudomonadota</taxon>
        <taxon>Alphaproteobacteria</taxon>
        <taxon>Rhodobacterales</taxon>
        <taxon>Roseobacteraceae</taxon>
        <taxon>Dinoroseobacter</taxon>
    </lineage>
</organism>
<accession>A8LN48</accession>
<dbReference type="KEGG" id="dsh:Dshi_0444"/>
<reference evidence="2" key="1">
    <citation type="journal article" date="2010" name="ISME J.">
        <title>The complete genome sequence of the algal symbiont Dinoroseobacter shibae: a hitchhiker's guide to life in the sea.</title>
        <authorList>
            <person name="Wagner-Dobler I."/>
            <person name="Ballhausen B."/>
            <person name="Berger M."/>
            <person name="Brinkhoff T."/>
            <person name="Buchholz I."/>
            <person name="Bunk B."/>
            <person name="Cypionka H."/>
            <person name="Daniel R."/>
            <person name="Drepper T."/>
            <person name="Gerdts G."/>
            <person name="Hahnke S."/>
            <person name="Han C."/>
            <person name="Jahn D."/>
            <person name="Kalhoefer D."/>
            <person name="Kiss H."/>
            <person name="Klenk H.P."/>
            <person name="Kyrpides N."/>
            <person name="Liebl W."/>
            <person name="Liesegang H."/>
            <person name="Meincke L."/>
            <person name="Pati A."/>
            <person name="Petersen J."/>
            <person name="Piekarski T."/>
            <person name="Pommerenke C."/>
            <person name="Pradella S."/>
            <person name="Pukall R."/>
            <person name="Rabus R."/>
            <person name="Stackebrandt E."/>
            <person name="Thole S."/>
            <person name="Thompson L."/>
            <person name="Tielen P."/>
            <person name="Tomasch J."/>
            <person name="von Jan M."/>
            <person name="Wanphrut N."/>
            <person name="Wichels A."/>
            <person name="Zech H."/>
            <person name="Simon M."/>
        </authorList>
    </citation>
    <scope>NUCLEOTIDE SEQUENCE [LARGE SCALE GENOMIC DNA]</scope>
    <source>
        <strain evidence="2">DSM 16493 / NCIMB 14021 / DFL 12</strain>
    </source>
</reference>
<keyword evidence="2" id="KW-1185">Reference proteome</keyword>
<dbReference type="Proteomes" id="UP000006833">
    <property type="component" value="Chromosome"/>
</dbReference>
<evidence type="ECO:0000313" key="1">
    <source>
        <dbReference type="EMBL" id="ABV92192.1"/>
    </source>
</evidence>
<sequence length="95" mass="11062">MSSAPQLSVTERHKMLYVDLPSPAEIGHLDLRRLDGFVSVYLPTTPLTEDIRQRRTRLKQLEDEAVSRQEASGLEKLRIWPLEEHFETVLEDDDF</sequence>
<evidence type="ECO:0000313" key="2">
    <source>
        <dbReference type="Proteomes" id="UP000006833"/>
    </source>
</evidence>
<dbReference type="STRING" id="398580.Dshi_0444"/>
<proteinExistence type="predicted"/>
<dbReference type="EMBL" id="CP000830">
    <property type="protein sequence ID" value="ABV92192.1"/>
    <property type="molecule type" value="Genomic_DNA"/>
</dbReference>
<gene>
    <name evidence="1" type="ordered locus">Dshi_0444</name>
</gene>
<name>A8LN48_DINSH</name>